<dbReference type="EMBL" id="OU893337">
    <property type="protein sequence ID" value="CAG9794225.1"/>
    <property type="molecule type" value="Genomic_DNA"/>
</dbReference>
<evidence type="ECO:0000313" key="2">
    <source>
        <dbReference type="Proteomes" id="UP001153714"/>
    </source>
</evidence>
<dbReference type="AlphaFoldDB" id="A0A9N9WJK3"/>
<reference evidence="1" key="1">
    <citation type="submission" date="2021-12" db="EMBL/GenBank/DDBJ databases">
        <authorList>
            <person name="King R."/>
        </authorList>
    </citation>
    <scope>NUCLEOTIDE SEQUENCE</scope>
</reference>
<accession>A0A9N9WJK3</accession>
<keyword evidence="2" id="KW-1185">Reference proteome</keyword>
<evidence type="ECO:0000313" key="1">
    <source>
        <dbReference type="EMBL" id="CAG9794225.1"/>
    </source>
</evidence>
<evidence type="ECO:0008006" key="3">
    <source>
        <dbReference type="Google" id="ProtNLM"/>
    </source>
</evidence>
<gene>
    <name evidence="1" type="ORF">DIATSA_LOCUS11619</name>
</gene>
<name>A0A9N9WJK3_9NEOP</name>
<protein>
    <recommendedName>
        <fullName evidence="3">R3H domain-containing protein</fullName>
    </recommendedName>
</protein>
<proteinExistence type="predicted"/>
<dbReference type="OrthoDB" id="29523at2759"/>
<reference evidence="1" key="2">
    <citation type="submission" date="2022-10" db="EMBL/GenBank/DDBJ databases">
        <authorList>
            <consortium name="ENA_rothamsted_submissions"/>
            <consortium name="culmorum"/>
            <person name="King R."/>
        </authorList>
    </citation>
    <scope>NUCLEOTIDE SEQUENCE</scope>
</reference>
<organism evidence="1 2">
    <name type="scientific">Diatraea saccharalis</name>
    <name type="common">sugarcane borer</name>
    <dbReference type="NCBI Taxonomy" id="40085"/>
    <lineage>
        <taxon>Eukaryota</taxon>
        <taxon>Metazoa</taxon>
        <taxon>Ecdysozoa</taxon>
        <taxon>Arthropoda</taxon>
        <taxon>Hexapoda</taxon>
        <taxon>Insecta</taxon>
        <taxon>Pterygota</taxon>
        <taxon>Neoptera</taxon>
        <taxon>Endopterygota</taxon>
        <taxon>Lepidoptera</taxon>
        <taxon>Glossata</taxon>
        <taxon>Ditrysia</taxon>
        <taxon>Pyraloidea</taxon>
        <taxon>Crambidae</taxon>
        <taxon>Crambinae</taxon>
        <taxon>Diatraea</taxon>
    </lineage>
</organism>
<sequence>MSHMGYIHISLIGNKNNRFWSTGANSETEAETDNKADGDYDKVRKEKKNVMLHILDFVKNDYEIEIMFESKLDNHERRKIHNIVDKIGNADTILATADVTVPNIDIFNDIIKYNNYILRTESEGVVPNRTLCIYKEPPAHMYVVTHHDLRYEPEKPAKANKPNTELNVLANESNEQTHHKNEIKEVNETKMDEDNKIILVGSESSCDLHEGEGENNTKSANGHKENEVLSENVALNKETTDVHGENNIIKSKKNKSYHITKKGVIKYRMTKVKVDSKPLMADKKSKFRKVTTEVLAREKNPFLKSIMSVQKCDSNLLTKTDLKNQILEYFREFTSEKLYTEFKFLGSFDEVEAEAINEFIKNLWMCITDGDYLNDEILCIMKDAECGFAIGMHNNGSAL</sequence>
<dbReference type="Proteomes" id="UP001153714">
    <property type="component" value="Chromosome 6"/>
</dbReference>